<dbReference type="Proteomes" id="UP000535890">
    <property type="component" value="Unassembled WGS sequence"/>
</dbReference>
<evidence type="ECO:0000313" key="4">
    <source>
        <dbReference type="Proteomes" id="UP000535890"/>
    </source>
</evidence>
<organism evidence="3 4">
    <name type="scientific">Actinomycetospora corticicola</name>
    <dbReference type="NCBI Taxonomy" id="663602"/>
    <lineage>
        <taxon>Bacteria</taxon>
        <taxon>Bacillati</taxon>
        <taxon>Actinomycetota</taxon>
        <taxon>Actinomycetes</taxon>
        <taxon>Pseudonocardiales</taxon>
        <taxon>Pseudonocardiaceae</taxon>
        <taxon>Actinomycetospora</taxon>
    </lineage>
</organism>
<dbReference type="EMBL" id="JACCBN010000001">
    <property type="protein sequence ID" value="NYD38988.1"/>
    <property type="molecule type" value="Genomic_DNA"/>
</dbReference>
<proteinExistence type="predicted"/>
<evidence type="ECO:0000256" key="1">
    <source>
        <dbReference type="ARBA" id="ARBA00022801"/>
    </source>
</evidence>
<dbReference type="RefSeq" id="WP_179796359.1">
    <property type="nucleotide sequence ID" value="NZ_BAABHP010000019.1"/>
</dbReference>
<accession>A0A7Y9E0P6</accession>
<sequence length="340" mass="35870">MRLPLRTRVLGALRTALGGSVADLPPPEVPAARERSGRIQAGPAGRVVVGRHDRRVVTEDASLTVPGAELPVRIYRPPHLAAVPAPVVVNIHGGGFVQGDLDQSDWFCGQVALVAGVVVVSLDYRLAPEHPFPVPAQDCYAAVEALVAEPGRFGIDPQRVAVMGDSAGGNLSTVVCLMARDARRRGEAAPTIGAQCLIYPGTEMVDVLPSERAIPTAPILHASDIRGFSRLYLAGADGTDPYASPLRADLSDLPPALVQTAEHDPLRDHGIRYADALAAAGVTVRYTDYQGACHGYVSMPRLLPTTAHQAAWEVASWVSTCLDPADRSSRTPEGSPTVAS</sequence>
<comment type="caution">
    <text evidence="3">The sequence shown here is derived from an EMBL/GenBank/DDBJ whole genome shotgun (WGS) entry which is preliminary data.</text>
</comment>
<protein>
    <submittedName>
        <fullName evidence="3">Acetyl esterase</fullName>
        <ecNumber evidence="3">3.1.1.-</ecNumber>
    </submittedName>
</protein>
<dbReference type="Gene3D" id="3.40.50.1820">
    <property type="entry name" value="alpha/beta hydrolase"/>
    <property type="match status" value="1"/>
</dbReference>
<reference evidence="3 4" key="1">
    <citation type="submission" date="2020-07" db="EMBL/GenBank/DDBJ databases">
        <title>Sequencing the genomes of 1000 actinobacteria strains.</title>
        <authorList>
            <person name="Klenk H.-P."/>
        </authorList>
    </citation>
    <scope>NUCLEOTIDE SEQUENCE [LARGE SCALE GENOMIC DNA]</scope>
    <source>
        <strain evidence="3 4">DSM 45772</strain>
    </source>
</reference>
<dbReference type="EC" id="3.1.1.-" evidence="3"/>
<evidence type="ECO:0000259" key="2">
    <source>
        <dbReference type="Pfam" id="PF07859"/>
    </source>
</evidence>
<dbReference type="PANTHER" id="PTHR48081:SF8">
    <property type="entry name" value="ALPHA_BETA HYDROLASE FOLD-3 DOMAIN-CONTAINING PROTEIN-RELATED"/>
    <property type="match status" value="1"/>
</dbReference>
<dbReference type="SUPFAM" id="SSF53474">
    <property type="entry name" value="alpha/beta-Hydrolases"/>
    <property type="match status" value="1"/>
</dbReference>
<feature type="domain" description="Alpha/beta hydrolase fold-3" evidence="2">
    <location>
        <begin position="88"/>
        <end position="297"/>
    </location>
</feature>
<dbReference type="Pfam" id="PF07859">
    <property type="entry name" value="Abhydrolase_3"/>
    <property type="match status" value="1"/>
</dbReference>
<dbReference type="AlphaFoldDB" id="A0A7Y9E0P6"/>
<dbReference type="PANTHER" id="PTHR48081">
    <property type="entry name" value="AB HYDROLASE SUPERFAMILY PROTEIN C4A8.06C"/>
    <property type="match status" value="1"/>
</dbReference>
<name>A0A7Y9E0P6_9PSEU</name>
<dbReference type="InterPro" id="IPR029058">
    <property type="entry name" value="AB_hydrolase_fold"/>
</dbReference>
<dbReference type="InterPro" id="IPR013094">
    <property type="entry name" value="AB_hydrolase_3"/>
</dbReference>
<dbReference type="GO" id="GO:0016787">
    <property type="term" value="F:hydrolase activity"/>
    <property type="evidence" value="ECO:0007669"/>
    <property type="project" value="UniProtKB-KW"/>
</dbReference>
<evidence type="ECO:0000313" key="3">
    <source>
        <dbReference type="EMBL" id="NYD38988.1"/>
    </source>
</evidence>
<gene>
    <name evidence="3" type="ORF">BJ983_005090</name>
</gene>
<dbReference type="InterPro" id="IPR050300">
    <property type="entry name" value="GDXG_lipolytic_enzyme"/>
</dbReference>
<keyword evidence="4" id="KW-1185">Reference proteome</keyword>
<keyword evidence="1 3" id="KW-0378">Hydrolase</keyword>